<dbReference type="PANTHER" id="PTHR34990">
    <property type="entry name" value="UDP-2,3-DIACYLGLUCOSAMINE HYDROLASE-RELATED"/>
    <property type="match status" value="1"/>
</dbReference>
<dbReference type="SUPFAM" id="SSF56300">
    <property type="entry name" value="Metallo-dependent phosphatases"/>
    <property type="match status" value="1"/>
</dbReference>
<reference evidence="7 8" key="1">
    <citation type="submission" date="2024-08" db="EMBL/GenBank/DDBJ databases">
        <title>Whole-genome sequencing of halo(alkali)philic microorganisms from hypersaline lakes.</title>
        <authorList>
            <person name="Sorokin D.Y."/>
            <person name="Merkel A.Y."/>
            <person name="Messina E."/>
            <person name="Yakimov M."/>
        </authorList>
    </citation>
    <scope>NUCLEOTIDE SEQUENCE [LARGE SCALE GENOMIC DNA]</scope>
    <source>
        <strain evidence="7 8">Cl-TMA</strain>
    </source>
</reference>
<dbReference type="Gene3D" id="3.60.21.10">
    <property type="match status" value="1"/>
</dbReference>
<dbReference type="RefSeq" id="WP_373656492.1">
    <property type="nucleotide sequence ID" value="NZ_JBGUAW010000008.1"/>
</dbReference>
<dbReference type="Pfam" id="PF00149">
    <property type="entry name" value="Metallophos"/>
    <property type="match status" value="1"/>
</dbReference>
<keyword evidence="8" id="KW-1185">Reference proteome</keyword>
<keyword evidence="2" id="KW-0997">Cell inner membrane</keyword>
<keyword evidence="1" id="KW-1003">Cell membrane</keyword>
<dbReference type="InterPro" id="IPR004843">
    <property type="entry name" value="Calcineurin-like_PHP"/>
</dbReference>
<dbReference type="GO" id="GO:0016787">
    <property type="term" value="F:hydrolase activity"/>
    <property type="evidence" value="ECO:0007669"/>
    <property type="project" value="UniProtKB-KW"/>
</dbReference>
<organism evidence="7 8">
    <name type="scientific">Thiohalorhabdus methylotrophus</name>
    <dbReference type="NCBI Taxonomy" id="3242694"/>
    <lineage>
        <taxon>Bacteria</taxon>
        <taxon>Pseudomonadati</taxon>
        <taxon>Pseudomonadota</taxon>
        <taxon>Gammaproteobacteria</taxon>
        <taxon>Thiohalorhabdales</taxon>
        <taxon>Thiohalorhabdaceae</taxon>
        <taxon>Thiohalorhabdus</taxon>
    </lineage>
</organism>
<dbReference type="PANTHER" id="PTHR34990:SF2">
    <property type="entry name" value="BLL8164 PROTEIN"/>
    <property type="match status" value="1"/>
</dbReference>
<evidence type="ECO:0000259" key="6">
    <source>
        <dbReference type="Pfam" id="PF00149"/>
    </source>
</evidence>
<name>A0ABV4TYQ4_9GAMM</name>
<accession>A0ABV4TYQ4</accession>
<dbReference type="CDD" id="cd07398">
    <property type="entry name" value="MPP_YbbF-LpxH"/>
    <property type="match status" value="1"/>
</dbReference>
<evidence type="ECO:0000313" key="7">
    <source>
        <dbReference type="EMBL" id="MFA9461711.1"/>
    </source>
</evidence>
<evidence type="ECO:0000313" key="8">
    <source>
        <dbReference type="Proteomes" id="UP001575181"/>
    </source>
</evidence>
<evidence type="ECO:0000256" key="4">
    <source>
        <dbReference type="ARBA" id="ARBA00023136"/>
    </source>
</evidence>
<feature type="domain" description="Calcineurin-like phosphoesterase" evidence="6">
    <location>
        <begin position="13"/>
        <end position="212"/>
    </location>
</feature>
<protein>
    <submittedName>
        <fullName evidence="7">UDP-2,3-diacylglucosamine diphosphatase</fullName>
        <ecNumber evidence="7">3.6.1.54</ecNumber>
    </submittedName>
</protein>
<evidence type="ECO:0000256" key="3">
    <source>
        <dbReference type="ARBA" id="ARBA00022723"/>
    </source>
</evidence>
<dbReference type="Proteomes" id="UP001575181">
    <property type="component" value="Unassembled WGS sequence"/>
</dbReference>
<keyword evidence="5" id="KW-0464">Manganese</keyword>
<keyword evidence="3" id="KW-0479">Metal-binding</keyword>
<keyword evidence="4" id="KW-0472">Membrane</keyword>
<evidence type="ECO:0000256" key="2">
    <source>
        <dbReference type="ARBA" id="ARBA00022519"/>
    </source>
</evidence>
<sequence length="275" mass="31116">MDNAPHPGKPHYRTIWISDVHLGFKGCQAEFLLDFLQSTTCDQLFLVGDIIDFWKMKSGIHWPQSHNDVVREVLGKAKRDTQVTLVPGNHDELLRDFDETELGNVHIRRQAVHTTDDGRRLLIMHGDEFDSVVQCSKLVALLGAHVYDTLIRLNRYVNWVRRKFGFPYWSLANYLKHKVKNAVNYISNFEHAIAHEARKQGADGLVCGHIHRAEITPINGVLYCNCGDWVESCTALVEGDGGDLQILHWGDEKQALKSSVDVLPETSGEPVTRVA</sequence>
<dbReference type="EC" id="3.6.1.54" evidence="7"/>
<comment type="caution">
    <text evidence="7">The sequence shown here is derived from an EMBL/GenBank/DDBJ whole genome shotgun (WGS) entry which is preliminary data.</text>
</comment>
<keyword evidence="7" id="KW-0378">Hydrolase</keyword>
<evidence type="ECO:0000256" key="1">
    <source>
        <dbReference type="ARBA" id="ARBA00022475"/>
    </source>
</evidence>
<dbReference type="InterPro" id="IPR029052">
    <property type="entry name" value="Metallo-depent_PP-like"/>
</dbReference>
<gene>
    <name evidence="7" type="ORF">ACERLL_12860</name>
</gene>
<dbReference type="EMBL" id="JBGUAW010000008">
    <property type="protein sequence ID" value="MFA9461711.1"/>
    <property type="molecule type" value="Genomic_DNA"/>
</dbReference>
<proteinExistence type="predicted"/>
<evidence type="ECO:0000256" key="5">
    <source>
        <dbReference type="ARBA" id="ARBA00023211"/>
    </source>
</evidence>
<dbReference type="InterPro" id="IPR043461">
    <property type="entry name" value="LpxH-like"/>
</dbReference>